<dbReference type="GO" id="GO:0051537">
    <property type="term" value="F:2 iron, 2 sulfur cluster binding"/>
    <property type="evidence" value="ECO:0007669"/>
    <property type="project" value="UniProtKB-KW"/>
</dbReference>
<evidence type="ECO:0000256" key="2">
    <source>
        <dbReference type="ARBA" id="ARBA00022630"/>
    </source>
</evidence>
<dbReference type="InterPro" id="IPR036010">
    <property type="entry name" value="2Fe-2S_ferredoxin-like_sf"/>
</dbReference>
<keyword evidence="2" id="KW-0285">Flavoprotein</keyword>
<evidence type="ECO:0000256" key="7">
    <source>
        <dbReference type="ARBA" id="ARBA00023004"/>
    </source>
</evidence>
<evidence type="ECO:0000256" key="10">
    <source>
        <dbReference type="ARBA" id="ARBA00061434"/>
    </source>
</evidence>
<dbReference type="PROSITE" id="PS51384">
    <property type="entry name" value="FAD_FR"/>
    <property type="match status" value="1"/>
</dbReference>
<accession>A0A1A9F2D9</accession>
<evidence type="ECO:0000256" key="1">
    <source>
        <dbReference type="ARBA" id="ARBA00001974"/>
    </source>
</evidence>
<feature type="domain" description="2Fe-2S ferredoxin-type" evidence="11">
    <location>
        <begin position="272"/>
        <end position="356"/>
    </location>
</feature>
<evidence type="ECO:0008006" key="15">
    <source>
        <dbReference type="Google" id="ProtNLM"/>
    </source>
</evidence>
<dbReference type="InterPro" id="IPR017927">
    <property type="entry name" value="FAD-bd_FR_type"/>
</dbReference>
<dbReference type="GO" id="GO:0016491">
    <property type="term" value="F:oxidoreductase activity"/>
    <property type="evidence" value="ECO:0007669"/>
    <property type="project" value="UniProtKB-KW"/>
</dbReference>
<protein>
    <recommendedName>
        <fullName evidence="15">Hybrid-cluster NAD(P)-dependent oxidoreductase</fullName>
    </recommendedName>
</protein>
<evidence type="ECO:0000313" key="13">
    <source>
        <dbReference type="EMBL" id="ANG63929.1"/>
    </source>
</evidence>
<evidence type="ECO:0000259" key="11">
    <source>
        <dbReference type="PROSITE" id="PS51085"/>
    </source>
</evidence>
<dbReference type="AlphaFoldDB" id="A0A1A9F2D9"/>
<dbReference type="InterPro" id="IPR001041">
    <property type="entry name" value="2Fe-2S_ferredoxin-type"/>
</dbReference>
<dbReference type="SUPFAM" id="SSF63380">
    <property type="entry name" value="Riboflavin synthase domain-like"/>
    <property type="match status" value="1"/>
</dbReference>
<evidence type="ECO:0000256" key="8">
    <source>
        <dbReference type="ARBA" id="ARBA00023014"/>
    </source>
</evidence>
<keyword evidence="3" id="KW-0001">2Fe-2S</keyword>
<dbReference type="GO" id="GO:0046872">
    <property type="term" value="F:metal ion binding"/>
    <property type="evidence" value="ECO:0007669"/>
    <property type="project" value="UniProtKB-KW"/>
</dbReference>
<reference evidence="13 14" key="2">
    <citation type="journal article" date="2018" name="Int. J. Syst. Evol. Microbiol.">
        <title>Marinobacterium aestuarii sp. nov., a benzene-degrading marine bacterium isolated from estuary sediment.</title>
        <authorList>
            <person name="Bae S.S."/>
            <person name="Jung J."/>
            <person name="Chung D."/>
            <person name="Baek K."/>
        </authorList>
    </citation>
    <scope>NUCLEOTIDE SEQUENCE [LARGE SCALE GENOMIC DNA]</scope>
    <source>
        <strain evidence="13 14">ST58-10</strain>
    </source>
</reference>
<comment type="similarity">
    <text evidence="10">In the N-terminal section; belongs to the FAD-binding oxidoreductase type 6 family.</text>
</comment>
<dbReference type="SUPFAM" id="SSF54292">
    <property type="entry name" value="2Fe-2S ferredoxin-like"/>
    <property type="match status" value="1"/>
</dbReference>
<evidence type="ECO:0000256" key="3">
    <source>
        <dbReference type="ARBA" id="ARBA00022714"/>
    </source>
</evidence>
<dbReference type="PROSITE" id="PS00197">
    <property type="entry name" value="2FE2S_FER_1"/>
    <property type="match status" value="1"/>
</dbReference>
<dbReference type="CDD" id="cd06215">
    <property type="entry name" value="FNR_iron_sulfur_binding_1"/>
    <property type="match status" value="1"/>
</dbReference>
<proteinExistence type="inferred from homology"/>
<name>A0A1A9F2D9_9GAMM</name>
<evidence type="ECO:0000259" key="12">
    <source>
        <dbReference type="PROSITE" id="PS51384"/>
    </source>
</evidence>
<dbReference type="PANTHER" id="PTHR47354">
    <property type="entry name" value="NADH OXIDOREDUCTASE HCR"/>
    <property type="match status" value="1"/>
</dbReference>
<evidence type="ECO:0000313" key="14">
    <source>
        <dbReference type="Proteomes" id="UP000078070"/>
    </source>
</evidence>
<comment type="cofactor">
    <cofactor evidence="9">
        <name>[2Fe-2S] cluster</name>
        <dbReference type="ChEBI" id="CHEBI:190135"/>
    </cofactor>
</comment>
<dbReference type="Pfam" id="PF00175">
    <property type="entry name" value="NAD_binding_1"/>
    <property type="match status" value="1"/>
</dbReference>
<dbReference type="InterPro" id="IPR001433">
    <property type="entry name" value="OxRdtase_FAD/NAD-bd"/>
</dbReference>
<evidence type="ECO:0000256" key="9">
    <source>
        <dbReference type="ARBA" id="ARBA00034078"/>
    </source>
</evidence>
<dbReference type="STRING" id="1821621.A8C75_16595"/>
<dbReference type="Proteomes" id="UP000078070">
    <property type="component" value="Chromosome"/>
</dbReference>
<keyword evidence="7" id="KW-0408">Iron</keyword>
<dbReference type="InterPro" id="IPR001709">
    <property type="entry name" value="Flavoprot_Pyr_Nucl_cyt_Rdtase"/>
</dbReference>
<dbReference type="KEGG" id="mars:A8C75_16595"/>
<gene>
    <name evidence="13" type="ORF">A8C75_16595</name>
</gene>
<dbReference type="InterPro" id="IPR008333">
    <property type="entry name" value="Cbr1-like_FAD-bd_dom"/>
</dbReference>
<dbReference type="PRINTS" id="PR00410">
    <property type="entry name" value="PHEHYDRXLASE"/>
</dbReference>
<dbReference type="Pfam" id="PF00970">
    <property type="entry name" value="FAD_binding_6"/>
    <property type="match status" value="1"/>
</dbReference>
<dbReference type="InterPro" id="IPR017938">
    <property type="entry name" value="Riboflavin_synthase-like_b-brl"/>
</dbReference>
<dbReference type="PANTHER" id="PTHR47354:SF6">
    <property type="entry name" value="NADH OXIDOREDUCTASE HCR"/>
    <property type="match status" value="1"/>
</dbReference>
<dbReference type="RefSeq" id="WP_067384956.1">
    <property type="nucleotide sequence ID" value="NZ_CP015839.1"/>
</dbReference>
<dbReference type="PROSITE" id="PS51085">
    <property type="entry name" value="2FE2S_FER_2"/>
    <property type="match status" value="1"/>
</dbReference>
<dbReference type="Pfam" id="PF00111">
    <property type="entry name" value="Fer2"/>
    <property type="match status" value="1"/>
</dbReference>
<dbReference type="CDD" id="cd00207">
    <property type="entry name" value="fer2"/>
    <property type="match status" value="1"/>
</dbReference>
<keyword evidence="14" id="KW-1185">Reference proteome</keyword>
<dbReference type="EMBL" id="CP015839">
    <property type="protein sequence ID" value="ANG63929.1"/>
    <property type="molecule type" value="Genomic_DNA"/>
</dbReference>
<dbReference type="Gene3D" id="2.40.30.10">
    <property type="entry name" value="Translation factors"/>
    <property type="match status" value="1"/>
</dbReference>
<keyword evidence="5" id="KW-0274">FAD</keyword>
<keyword evidence="4" id="KW-0479">Metal-binding</keyword>
<evidence type="ECO:0000256" key="4">
    <source>
        <dbReference type="ARBA" id="ARBA00022723"/>
    </source>
</evidence>
<dbReference type="OrthoDB" id="9796486at2"/>
<keyword evidence="8" id="KW-0411">Iron-sulfur</keyword>
<evidence type="ECO:0000256" key="6">
    <source>
        <dbReference type="ARBA" id="ARBA00023002"/>
    </source>
</evidence>
<organism evidence="13 14">
    <name type="scientific">Marinobacterium aestuarii</name>
    <dbReference type="NCBI Taxonomy" id="1821621"/>
    <lineage>
        <taxon>Bacteria</taxon>
        <taxon>Pseudomonadati</taxon>
        <taxon>Pseudomonadota</taxon>
        <taxon>Gammaproteobacteria</taxon>
        <taxon>Oceanospirillales</taxon>
        <taxon>Oceanospirillaceae</taxon>
        <taxon>Marinobacterium</taxon>
    </lineage>
</organism>
<comment type="cofactor">
    <cofactor evidence="1">
        <name>FAD</name>
        <dbReference type="ChEBI" id="CHEBI:57692"/>
    </cofactor>
</comment>
<dbReference type="PRINTS" id="PR00371">
    <property type="entry name" value="FPNCR"/>
</dbReference>
<dbReference type="InterPro" id="IPR006058">
    <property type="entry name" value="2Fe2S_fd_BS"/>
</dbReference>
<evidence type="ECO:0000256" key="5">
    <source>
        <dbReference type="ARBA" id="ARBA00022827"/>
    </source>
</evidence>
<dbReference type="InterPro" id="IPR039261">
    <property type="entry name" value="FNR_nucleotide-bd"/>
</dbReference>
<dbReference type="InterPro" id="IPR050415">
    <property type="entry name" value="MRET"/>
</dbReference>
<dbReference type="Gene3D" id="3.40.50.80">
    <property type="entry name" value="Nucleotide-binding domain of ferredoxin-NADP reductase (FNR) module"/>
    <property type="match status" value="1"/>
</dbReference>
<reference evidence="14" key="1">
    <citation type="submission" date="2016-05" db="EMBL/GenBank/DDBJ databases">
        <authorList>
            <person name="Baek K."/>
            <person name="Yang S.-J."/>
        </authorList>
    </citation>
    <scope>NUCLEOTIDE SEQUENCE [LARGE SCALE GENOMIC DNA]</scope>
    <source>
        <strain evidence="14">ST58-10</strain>
    </source>
</reference>
<dbReference type="InterPro" id="IPR012675">
    <property type="entry name" value="Beta-grasp_dom_sf"/>
</dbReference>
<dbReference type="SUPFAM" id="SSF52343">
    <property type="entry name" value="Ferredoxin reductase-like, C-terminal NADP-linked domain"/>
    <property type="match status" value="1"/>
</dbReference>
<feature type="domain" description="FAD-binding FR-type" evidence="12">
    <location>
        <begin position="15"/>
        <end position="118"/>
    </location>
</feature>
<dbReference type="Gene3D" id="3.10.20.30">
    <property type="match status" value="1"/>
</dbReference>
<sequence length="356" mass="38698">MNMPLAIEHAVEWQTGVKAVRCLGIVDETPDVKTFSFGLKGDESLEFKPGQFLNMTFTIGSQDVQRCYSIASSPNRPRQFAITVKRVPDGKVSNWLHDSFGVGHEVRIGLATGHFNCVDIEADKYLLLSGGSGITPGMSMVRWMLESGQQRDLHFIHSARSPVDIIFHDELLSIDRQWPGFQLSLLCEHKSSARGWGGFRGRLSADLLQAICPDFLERRVFCCGPAPYMQAVRRVLEALDYPMDRYVEESFGGAPLTPGSASPVPGEATVSTQVNFARMGTQGCGNFSQSLLDTALNSGVWIQSACRTGICGSCKVLKLEGSVSMDAALALSEAEVSGGYVLACCAYPQGDVTLDL</sequence>
<keyword evidence="6" id="KW-0560">Oxidoreductase</keyword>